<dbReference type="Gene3D" id="3.90.700.10">
    <property type="entry name" value="Succinate dehydrogenase/fumarate reductase flavoprotein, catalytic domain"/>
    <property type="match status" value="1"/>
</dbReference>
<dbReference type="PANTHER" id="PTHR43400">
    <property type="entry name" value="FUMARATE REDUCTASE"/>
    <property type="match status" value="1"/>
</dbReference>
<gene>
    <name evidence="6" type="ORF">Airi02_097670</name>
</gene>
<dbReference type="Gene3D" id="3.50.50.60">
    <property type="entry name" value="FAD/NAD(P)-binding domain"/>
    <property type="match status" value="1"/>
</dbReference>
<dbReference type="SUPFAM" id="SSF51905">
    <property type="entry name" value="FAD/NAD(P)-binding domain"/>
    <property type="match status" value="1"/>
</dbReference>
<dbReference type="PRINTS" id="PR00368">
    <property type="entry name" value="FADPNR"/>
</dbReference>
<protein>
    <submittedName>
        <fullName evidence="6">Tricarballylate dehydrogenase</fullName>
    </submittedName>
</protein>
<sequence>MATTQYDVVVVGAGVAGLSAALSAHESGARVAVIDRAGAAASGGNTRYTEAFLRMKSLDEPADDLADQLLGDFQGHPDPGIVAGTLADRGRWDGPTATVNIVDHGYVSTLLDEAGPTLRWLTGFGVRFAALPTPFPTTSTSRMAPVGGGLALVESLTRTARAVGVTFYFDTTARELVVDGGAVRGVRGLGPDGAVELAGRVVLACGGYEGNPELLARYHGDKGMLCRPVARGGHYNKGEGIEMALAAGAASAGNFALFHAEPVDPRSGEPEAAIFAFPYGILVNAEGRRFTDEAPGPSDAWYERVTRIIQAQTRGVAYLILDAEARKVPNIRASIRTDLPPIVGHDLDDLAAGLEVPPDALRRTVEEFNAACRPGTFDHGGPDGLATEGLVPPKSNWARPVTAAPFHAYPIMAANVFTFGGLRTDENAQVLDRDGRAIPGLYAAGELTGLYYSNYTGSTSVLRGAVFGRIGGRNAATAVGVPA</sequence>
<keyword evidence="7" id="KW-1185">Reference proteome</keyword>
<keyword evidence="3" id="KW-0274">FAD</keyword>
<dbReference type="InterPro" id="IPR050315">
    <property type="entry name" value="FAD-oxidoreductase_2"/>
</dbReference>
<dbReference type="RefSeq" id="WP_285583699.1">
    <property type="nucleotide sequence ID" value="NZ_BSTK01000022.1"/>
</dbReference>
<evidence type="ECO:0000256" key="4">
    <source>
        <dbReference type="ARBA" id="ARBA00023002"/>
    </source>
</evidence>
<dbReference type="GO" id="GO:0033765">
    <property type="term" value="F:steroid dehydrogenase activity, acting on the CH-CH group of donors"/>
    <property type="evidence" value="ECO:0007669"/>
    <property type="project" value="UniProtKB-ARBA"/>
</dbReference>
<dbReference type="Proteomes" id="UP001165074">
    <property type="component" value="Unassembled WGS sequence"/>
</dbReference>
<accession>A0A9W6W5U5</accession>
<evidence type="ECO:0000256" key="2">
    <source>
        <dbReference type="ARBA" id="ARBA00022630"/>
    </source>
</evidence>
<dbReference type="InterPro" id="IPR036188">
    <property type="entry name" value="FAD/NAD-bd_sf"/>
</dbReference>
<evidence type="ECO:0000313" key="6">
    <source>
        <dbReference type="EMBL" id="GLY91839.1"/>
    </source>
</evidence>
<dbReference type="PANTHER" id="PTHR43400:SF7">
    <property type="entry name" value="FAD-DEPENDENT OXIDOREDUCTASE 2 FAD BINDING DOMAIN-CONTAINING PROTEIN"/>
    <property type="match status" value="1"/>
</dbReference>
<comment type="caution">
    <text evidence="6">The sequence shown here is derived from an EMBL/GenBank/DDBJ whole genome shotgun (WGS) entry which is preliminary data.</text>
</comment>
<feature type="domain" description="FAD-dependent oxidoreductase 2 FAD-binding" evidence="5">
    <location>
        <begin position="7"/>
        <end position="455"/>
    </location>
</feature>
<organism evidence="6 7">
    <name type="scientific">Actinoallomurus iriomotensis</name>
    <dbReference type="NCBI Taxonomy" id="478107"/>
    <lineage>
        <taxon>Bacteria</taxon>
        <taxon>Bacillati</taxon>
        <taxon>Actinomycetota</taxon>
        <taxon>Actinomycetes</taxon>
        <taxon>Streptosporangiales</taxon>
        <taxon>Thermomonosporaceae</taxon>
        <taxon>Actinoallomurus</taxon>
    </lineage>
</organism>
<name>A0A9W6W5U5_9ACTN</name>
<dbReference type="SUPFAM" id="SSF56425">
    <property type="entry name" value="Succinate dehydrogenase/fumarate reductase flavoprotein, catalytic domain"/>
    <property type="match status" value="1"/>
</dbReference>
<dbReference type="InterPro" id="IPR027477">
    <property type="entry name" value="Succ_DH/fumarate_Rdtase_cat_sf"/>
</dbReference>
<reference evidence="6" key="1">
    <citation type="submission" date="2023-03" db="EMBL/GenBank/DDBJ databases">
        <title>Actinoallomurus iriomotensis NBRC 103684.</title>
        <authorList>
            <person name="Ichikawa N."/>
            <person name="Sato H."/>
            <person name="Tonouchi N."/>
        </authorList>
    </citation>
    <scope>NUCLEOTIDE SEQUENCE</scope>
    <source>
        <strain evidence="6">NBRC 103684</strain>
    </source>
</reference>
<keyword evidence="4" id="KW-0560">Oxidoreductase</keyword>
<comment type="cofactor">
    <cofactor evidence="1">
        <name>FAD</name>
        <dbReference type="ChEBI" id="CHEBI:57692"/>
    </cofactor>
</comment>
<dbReference type="EMBL" id="BSTK01000022">
    <property type="protein sequence ID" value="GLY91839.1"/>
    <property type="molecule type" value="Genomic_DNA"/>
</dbReference>
<keyword evidence="2" id="KW-0285">Flavoprotein</keyword>
<dbReference type="Pfam" id="PF00890">
    <property type="entry name" value="FAD_binding_2"/>
    <property type="match status" value="1"/>
</dbReference>
<evidence type="ECO:0000256" key="1">
    <source>
        <dbReference type="ARBA" id="ARBA00001974"/>
    </source>
</evidence>
<evidence type="ECO:0000259" key="5">
    <source>
        <dbReference type="Pfam" id="PF00890"/>
    </source>
</evidence>
<evidence type="ECO:0000256" key="3">
    <source>
        <dbReference type="ARBA" id="ARBA00022827"/>
    </source>
</evidence>
<dbReference type="AlphaFoldDB" id="A0A9W6W5U5"/>
<dbReference type="InterPro" id="IPR003953">
    <property type="entry name" value="FAD-dep_OxRdtase_2_FAD-bd"/>
</dbReference>
<evidence type="ECO:0000313" key="7">
    <source>
        <dbReference type="Proteomes" id="UP001165074"/>
    </source>
</evidence>
<proteinExistence type="predicted"/>